<dbReference type="PANTHER" id="PTHR32401">
    <property type="entry name" value="CONCANAVALIN A-LIKE LECTIN FAMILY PROTEIN"/>
    <property type="match status" value="1"/>
</dbReference>
<protein>
    <recommendedName>
        <fullName evidence="4">Legume lectin domain-containing protein</fullName>
    </recommendedName>
</protein>
<evidence type="ECO:0000313" key="5">
    <source>
        <dbReference type="EMBL" id="KAK9104351.1"/>
    </source>
</evidence>
<dbReference type="AlphaFoldDB" id="A0AAP0F463"/>
<dbReference type="PANTHER" id="PTHR32401:SF49">
    <property type="entry name" value="OS10G0129200 PROTEIN"/>
    <property type="match status" value="1"/>
</dbReference>
<reference evidence="5 6" key="1">
    <citation type="submission" date="2024-01" db="EMBL/GenBank/DDBJ databases">
        <title>Genome assemblies of Stephania.</title>
        <authorList>
            <person name="Yang L."/>
        </authorList>
    </citation>
    <scope>NUCLEOTIDE SEQUENCE [LARGE SCALE GENOMIC DNA]</scope>
    <source>
        <strain evidence="5">JXDWG</strain>
        <tissue evidence="5">Leaf</tissue>
    </source>
</reference>
<dbReference type="SUPFAM" id="SSF49899">
    <property type="entry name" value="Concanavalin A-like lectins/glucanases"/>
    <property type="match status" value="1"/>
</dbReference>
<organism evidence="5 6">
    <name type="scientific">Stephania cephalantha</name>
    <dbReference type="NCBI Taxonomy" id="152367"/>
    <lineage>
        <taxon>Eukaryota</taxon>
        <taxon>Viridiplantae</taxon>
        <taxon>Streptophyta</taxon>
        <taxon>Embryophyta</taxon>
        <taxon>Tracheophyta</taxon>
        <taxon>Spermatophyta</taxon>
        <taxon>Magnoliopsida</taxon>
        <taxon>Ranunculales</taxon>
        <taxon>Menispermaceae</taxon>
        <taxon>Menispermoideae</taxon>
        <taxon>Cissampelideae</taxon>
        <taxon>Stephania</taxon>
    </lineage>
</organism>
<dbReference type="InterPro" id="IPR001220">
    <property type="entry name" value="Legume_lectin_dom"/>
</dbReference>
<evidence type="ECO:0000259" key="4">
    <source>
        <dbReference type="Pfam" id="PF00139"/>
    </source>
</evidence>
<evidence type="ECO:0000256" key="1">
    <source>
        <dbReference type="ARBA" id="ARBA00007606"/>
    </source>
</evidence>
<evidence type="ECO:0000256" key="3">
    <source>
        <dbReference type="SAM" id="MobiDB-lite"/>
    </source>
</evidence>
<dbReference type="EMBL" id="JBBNAG010000009">
    <property type="protein sequence ID" value="KAK9104351.1"/>
    <property type="molecule type" value="Genomic_DNA"/>
</dbReference>
<feature type="region of interest" description="Disordered" evidence="3">
    <location>
        <begin position="132"/>
        <end position="184"/>
    </location>
</feature>
<accession>A0AAP0F463</accession>
<dbReference type="Proteomes" id="UP001419268">
    <property type="component" value="Unassembled WGS sequence"/>
</dbReference>
<feature type="compositionally biased region" description="Pro residues" evidence="3">
    <location>
        <begin position="152"/>
        <end position="161"/>
    </location>
</feature>
<proteinExistence type="inferred from homology"/>
<dbReference type="InterPro" id="IPR013320">
    <property type="entry name" value="ConA-like_dom_sf"/>
</dbReference>
<comment type="caution">
    <text evidence="5">The sequence shown here is derived from an EMBL/GenBank/DDBJ whole genome shotgun (WGS) entry which is preliminary data.</text>
</comment>
<evidence type="ECO:0000313" key="6">
    <source>
        <dbReference type="Proteomes" id="UP001419268"/>
    </source>
</evidence>
<dbReference type="InterPro" id="IPR050258">
    <property type="entry name" value="Leguminous_Lectin"/>
</dbReference>
<feature type="compositionally biased region" description="Basic residues" evidence="3">
    <location>
        <begin position="162"/>
        <end position="184"/>
    </location>
</feature>
<feature type="domain" description="Legume lectin" evidence="4">
    <location>
        <begin position="56"/>
        <end position="142"/>
    </location>
</feature>
<name>A0AAP0F463_9MAGN</name>
<keyword evidence="6" id="KW-1185">Reference proteome</keyword>
<evidence type="ECO:0000256" key="2">
    <source>
        <dbReference type="ARBA" id="ARBA00022734"/>
    </source>
</evidence>
<sequence>MAIASYRWQKREMTLQNREGNDVWLNDASTTHSPLSPSLLCLSLSLSLLSVPTHSLDFLFNSFKPTDLTLVGDATTEPTTSTIRLTNDSNQNSFGRAFHPSPISLNRPFSTSFVFSILPQLPSNPGFGLAFVLSNTTDPPTPSPASSSASSPTPPPPPPTPPRRRIRHRPEHRIQRPRRKPRRYRSQQPRICFLTFCWLFLFECHFCSH</sequence>
<gene>
    <name evidence="5" type="ORF">Scep_021195</name>
</gene>
<dbReference type="GO" id="GO:0030246">
    <property type="term" value="F:carbohydrate binding"/>
    <property type="evidence" value="ECO:0007669"/>
    <property type="project" value="UniProtKB-KW"/>
</dbReference>
<dbReference type="Pfam" id="PF00139">
    <property type="entry name" value="Lectin_legB"/>
    <property type="match status" value="1"/>
</dbReference>
<comment type="similarity">
    <text evidence="1">Belongs to the leguminous lectin family.</text>
</comment>
<keyword evidence="2" id="KW-0430">Lectin</keyword>
<dbReference type="Gene3D" id="2.60.120.200">
    <property type="match status" value="1"/>
</dbReference>